<dbReference type="PANTHER" id="PTHR33992:SF1">
    <property type="entry name" value="RIBONUCLEASE P PROTEIN COMPONENT"/>
    <property type="match status" value="1"/>
</dbReference>
<dbReference type="InterPro" id="IPR014721">
    <property type="entry name" value="Ribsml_uS5_D2-typ_fold_subgr"/>
</dbReference>
<keyword evidence="11" id="KW-1185">Reference proteome</keyword>
<evidence type="ECO:0000256" key="2">
    <source>
        <dbReference type="ARBA" id="ARBA00022722"/>
    </source>
</evidence>
<dbReference type="GO" id="GO:0001682">
    <property type="term" value="P:tRNA 5'-leader removal"/>
    <property type="evidence" value="ECO:0007669"/>
    <property type="project" value="UniProtKB-UniRule"/>
</dbReference>
<evidence type="ECO:0000256" key="5">
    <source>
        <dbReference type="ARBA" id="ARBA00022884"/>
    </source>
</evidence>
<dbReference type="OrthoDB" id="398329at2"/>
<dbReference type="EMBL" id="NMRN01000027">
    <property type="protein sequence ID" value="PAS92909.1"/>
    <property type="molecule type" value="Genomic_DNA"/>
</dbReference>
<gene>
    <name evidence="6 9" type="primary">rnpA</name>
    <name evidence="8" type="ORF">BGI27_10715</name>
    <name evidence="9" type="ORF">CGU29_09800</name>
</gene>
<accession>A0A272ES30</accession>
<comment type="function">
    <text evidence="6">RNaseP catalyzes the removal of the 5'-leader sequence from pre-tRNA to produce the mature 5'-terminus. It can also cleave other RNA substrates such as 4.5S RNA. The protein component plays an auxiliary but essential role in vivo by binding to the 5'-leader sequence and broadening the substrate specificity of the ribozyme.</text>
</comment>
<evidence type="ECO:0000313" key="11">
    <source>
        <dbReference type="Proteomes" id="UP000623509"/>
    </source>
</evidence>
<evidence type="ECO:0000256" key="7">
    <source>
        <dbReference type="NCBIfam" id="TIGR00188"/>
    </source>
</evidence>
<evidence type="ECO:0000256" key="6">
    <source>
        <dbReference type="HAMAP-Rule" id="MF_00227"/>
    </source>
</evidence>
<dbReference type="SUPFAM" id="SSF54211">
    <property type="entry name" value="Ribosomal protein S5 domain 2-like"/>
    <property type="match status" value="1"/>
</dbReference>
<keyword evidence="3 6" id="KW-0255">Endonuclease</keyword>
<keyword evidence="4 6" id="KW-0378">Hydrolase</keyword>
<evidence type="ECO:0000313" key="9">
    <source>
        <dbReference type="EMBL" id="PAS92909.1"/>
    </source>
</evidence>
<dbReference type="EMBL" id="MDUX01000033">
    <property type="protein sequence ID" value="KAF7598933.1"/>
    <property type="molecule type" value="Genomic_DNA"/>
</dbReference>
<keyword evidence="5 6" id="KW-0694">RNA-binding</keyword>
<dbReference type="AlphaFoldDB" id="A0A272ES30"/>
<comment type="subunit">
    <text evidence="6">Consists of a catalytic RNA component (M1 or rnpB) and a protein subunit.</text>
</comment>
<evidence type="ECO:0000313" key="8">
    <source>
        <dbReference type="EMBL" id="KAF7598933.1"/>
    </source>
</evidence>
<comment type="catalytic activity">
    <reaction evidence="6">
        <text>Endonucleolytic cleavage of RNA, removing 5'-extranucleotides from tRNA precursor.</text>
        <dbReference type="EC" id="3.1.26.5"/>
    </reaction>
</comment>
<sequence length="125" mass="14385">MSRVHQAEQAAVVSYAYPRTYRLCKTDDYSSVFAFRKAIRGRYFMLHYRPNGGSSARFGAVIAKRLAKRAVQRNLLKRLGRETFRLRRDDLPGCDLILRLNASVKGASKAQLREDIVTLLQRLPR</sequence>
<dbReference type="Proteomes" id="UP000216107">
    <property type="component" value="Unassembled WGS sequence"/>
</dbReference>
<comment type="similarity">
    <text evidence="6">Belongs to the RnpA family.</text>
</comment>
<evidence type="ECO:0000256" key="4">
    <source>
        <dbReference type="ARBA" id="ARBA00022801"/>
    </source>
</evidence>
<dbReference type="GO" id="GO:0042781">
    <property type="term" value="F:3'-tRNA processing endoribonuclease activity"/>
    <property type="evidence" value="ECO:0007669"/>
    <property type="project" value="TreeGrafter"/>
</dbReference>
<keyword evidence="1 6" id="KW-0819">tRNA processing</keyword>
<dbReference type="RefSeq" id="WP_095524876.1">
    <property type="nucleotide sequence ID" value="NZ_MDUX01000033.1"/>
</dbReference>
<protein>
    <recommendedName>
        <fullName evidence="6 7">Ribonuclease P protein component</fullName>
        <shortName evidence="6">RNase P protein</shortName>
        <shortName evidence="6">RNaseP protein</shortName>
        <ecNumber evidence="6 7">3.1.26.5</ecNumber>
    </recommendedName>
    <alternativeName>
        <fullName evidence="6">Protein C5</fullName>
    </alternativeName>
</protein>
<organism evidence="9 10">
    <name type="scientific">Candidatus Dactylopiibacterium carminicum</name>
    <dbReference type="NCBI Taxonomy" id="857335"/>
    <lineage>
        <taxon>Bacteria</taxon>
        <taxon>Pseudomonadati</taxon>
        <taxon>Pseudomonadota</taxon>
        <taxon>Betaproteobacteria</taxon>
        <taxon>Rhodocyclales</taxon>
        <taxon>Rhodocyclaceae</taxon>
        <taxon>Candidatus Dactylopiibacterium</taxon>
    </lineage>
</organism>
<proteinExistence type="inferred from homology"/>
<dbReference type="EC" id="3.1.26.5" evidence="6 7"/>
<dbReference type="HAMAP" id="MF_00227">
    <property type="entry name" value="RNase_P"/>
    <property type="match status" value="1"/>
</dbReference>
<dbReference type="GO" id="GO:0000049">
    <property type="term" value="F:tRNA binding"/>
    <property type="evidence" value="ECO:0007669"/>
    <property type="project" value="UniProtKB-UniRule"/>
</dbReference>
<dbReference type="GO" id="GO:0030677">
    <property type="term" value="C:ribonuclease P complex"/>
    <property type="evidence" value="ECO:0007669"/>
    <property type="project" value="TreeGrafter"/>
</dbReference>
<dbReference type="Proteomes" id="UP000623509">
    <property type="component" value="Unassembled WGS sequence"/>
</dbReference>
<dbReference type="Pfam" id="PF00825">
    <property type="entry name" value="Ribonuclease_P"/>
    <property type="match status" value="1"/>
</dbReference>
<dbReference type="GO" id="GO:0004526">
    <property type="term" value="F:ribonuclease P activity"/>
    <property type="evidence" value="ECO:0007669"/>
    <property type="project" value="UniProtKB-UniRule"/>
</dbReference>
<keyword evidence="2 6" id="KW-0540">Nuclease</keyword>
<evidence type="ECO:0000256" key="1">
    <source>
        <dbReference type="ARBA" id="ARBA00022694"/>
    </source>
</evidence>
<evidence type="ECO:0000313" key="10">
    <source>
        <dbReference type="Proteomes" id="UP000216107"/>
    </source>
</evidence>
<name>A0A272ES30_9RHOO</name>
<reference evidence="9 10" key="2">
    <citation type="submission" date="2017-07" db="EMBL/GenBank/DDBJ databases">
        <title>Candidatus Dactylopiibacterium carminicum, a nitrogen-fixing symbiont of the cochineal insect Dactylopius coccus and Dactylopius opuntiae (Hemiptera: Coccoidea: Dactylopiidae).</title>
        <authorList>
            <person name="Vera A."/>
        </authorList>
    </citation>
    <scope>NUCLEOTIDE SEQUENCE [LARGE SCALE GENOMIC DNA]</scope>
    <source>
        <strain evidence="9 10">NFDCM</strain>
    </source>
</reference>
<dbReference type="InterPro" id="IPR020568">
    <property type="entry name" value="Ribosomal_Su5_D2-typ_SF"/>
</dbReference>
<dbReference type="Gene3D" id="3.30.230.10">
    <property type="match status" value="1"/>
</dbReference>
<comment type="caution">
    <text evidence="9">The sequence shown here is derived from an EMBL/GenBank/DDBJ whole genome shotgun (WGS) entry which is preliminary data.</text>
</comment>
<reference evidence="8 11" key="1">
    <citation type="submission" date="2016-08" db="EMBL/GenBank/DDBJ databases">
        <title>Candidatus Dactylopiibacterium carminicum genome sequence.</title>
        <authorList>
            <person name="Ramirez-Puebla S.T."/>
            <person name="Ormeno-Orrillo E."/>
            <person name="Vera-Ponce De Leon A."/>
            <person name="Luis L."/>
            <person name="Sanchez-Flores A."/>
            <person name="Monica R."/>
            <person name="Martinez-Romero E."/>
        </authorList>
    </citation>
    <scope>NUCLEOTIDE SEQUENCE [LARGE SCALE GENOMIC DNA]</scope>
    <source>
        <strain evidence="8">END1</strain>
    </source>
</reference>
<dbReference type="PANTHER" id="PTHR33992">
    <property type="entry name" value="RIBONUCLEASE P PROTEIN COMPONENT"/>
    <property type="match status" value="1"/>
</dbReference>
<evidence type="ECO:0000256" key="3">
    <source>
        <dbReference type="ARBA" id="ARBA00022759"/>
    </source>
</evidence>
<dbReference type="NCBIfam" id="TIGR00188">
    <property type="entry name" value="rnpA"/>
    <property type="match status" value="1"/>
</dbReference>
<dbReference type="InterPro" id="IPR000100">
    <property type="entry name" value="RNase_P"/>
</dbReference>